<comment type="caution">
    <text evidence="2">The sequence shown here is derived from an EMBL/GenBank/DDBJ whole genome shotgun (WGS) entry which is preliminary data.</text>
</comment>
<dbReference type="InterPro" id="IPR002121">
    <property type="entry name" value="HRDC_dom"/>
</dbReference>
<dbReference type="GO" id="GO:0003678">
    <property type="term" value="F:DNA helicase activity"/>
    <property type="evidence" value="ECO:0007669"/>
    <property type="project" value="InterPro"/>
</dbReference>
<dbReference type="InterPro" id="IPR029491">
    <property type="entry name" value="Helicase_HTH"/>
</dbReference>
<dbReference type="InterPro" id="IPR044876">
    <property type="entry name" value="HRDC_dom_sf"/>
</dbReference>
<reference evidence="2 3" key="1">
    <citation type="submission" date="2019-05" db="EMBL/GenBank/DDBJ databases">
        <title>Dyadobacter AR-3-8 sp. nov., isolated from arctic soil.</title>
        <authorList>
            <person name="Chaudhary D.K."/>
        </authorList>
    </citation>
    <scope>NUCLEOTIDE SEQUENCE [LARGE SCALE GENOMIC DNA]</scope>
    <source>
        <strain evidence="2 3">AR-3-8</strain>
    </source>
</reference>
<dbReference type="Gene3D" id="3.40.50.300">
    <property type="entry name" value="P-loop containing nucleotide triphosphate hydrolases"/>
    <property type="match status" value="2"/>
</dbReference>
<dbReference type="CDD" id="cd18809">
    <property type="entry name" value="SF1_C_RecD"/>
    <property type="match status" value="1"/>
</dbReference>
<keyword evidence="2" id="KW-0378">Hydrolase</keyword>
<keyword evidence="2" id="KW-0347">Helicase</keyword>
<dbReference type="GO" id="GO:0000723">
    <property type="term" value="P:telomere maintenance"/>
    <property type="evidence" value="ECO:0007669"/>
    <property type="project" value="InterPro"/>
</dbReference>
<keyword evidence="2" id="KW-0067">ATP-binding</keyword>
<dbReference type="GO" id="GO:0000166">
    <property type="term" value="F:nucleotide binding"/>
    <property type="evidence" value="ECO:0007669"/>
    <property type="project" value="InterPro"/>
</dbReference>
<evidence type="ECO:0000259" key="1">
    <source>
        <dbReference type="PROSITE" id="PS50967"/>
    </source>
</evidence>
<dbReference type="Gene3D" id="1.10.10.1390">
    <property type="entry name" value="ATP-dependent DNA helicase RecQ"/>
    <property type="match status" value="1"/>
</dbReference>
<dbReference type="Pfam" id="PF00570">
    <property type="entry name" value="HRDC"/>
    <property type="match status" value="1"/>
</dbReference>
<protein>
    <submittedName>
        <fullName evidence="2">Helicase</fullName>
    </submittedName>
</protein>
<gene>
    <name evidence="2" type="ORF">FDK13_01825</name>
</gene>
<dbReference type="Pfam" id="PF05970">
    <property type="entry name" value="PIF1"/>
    <property type="match status" value="1"/>
</dbReference>
<dbReference type="EMBL" id="SZVO01000001">
    <property type="protein sequence ID" value="TKT93975.1"/>
    <property type="molecule type" value="Genomic_DNA"/>
</dbReference>
<dbReference type="SUPFAM" id="SSF47819">
    <property type="entry name" value="HRDC-like"/>
    <property type="match status" value="1"/>
</dbReference>
<dbReference type="SMART" id="SM00341">
    <property type="entry name" value="HRDC"/>
    <property type="match status" value="1"/>
</dbReference>
<organism evidence="2 3">
    <name type="scientific">Dyadobacter frigoris</name>
    <dbReference type="NCBI Taxonomy" id="2576211"/>
    <lineage>
        <taxon>Bacteria</taxon>
        <taxon>Pseudomonadati</taxon>
        <taxon>Bacteroidota</taxon>
        <taxon>Cytophagia</taxon>
        <taxon>Cytophagales</taxon>
        <taxon>Spirosomataceae</taxon>
        <taxon>Dyadobacter</taxon>
    </lineage>
</organism>
<proteinExistence type="predicted"/>
<evidence type="ECO:0000313" key="2">
    <source>
        <dbReference type="EMBL" id="TKT93975.1"/>
    </source>
</evidence>
<dbReference type="PROSITE" id="PS50967">
    <property type="entry name" value="HRDC"/>
    <property type="match status" value="1"/>
</dbReference>
<dbReference type="InterPro" id="IPR010285">
    <property type="entry name" value="DNA_helicase_pif1-like_DEAD"/>
</dbReference>
<dbReference type="SMART" id="SM00382">
    <property type="entry name" value="AAA"/>
    <property type="match status" value="1"/>
</dbReference>
<dbReference type="GO" id="GO:0006281">
    <property type="term" value="P:DNA repair"/>
    <property type="evidence" value="ECO:0007669"/>
    <property type="project" value="InterPro"/>
</dbReference>
<keyword evidence="2" id="KW-0547">Nucleotide-binding</keyword>
<accession>A0A4U6DB54</accession>
<dbReference type="Proteomes" id="UP000304900">
    <property type="component" value="Unassembled WGS sequence"/>
</dbReference>
<dbReference type="SUPFAM" id="SSF52540">
    <property type="entry name" value="P-loop containing nucleoside triphosphate hydrolases"/>
    <property type="match status" value="2"/>
</dbReference>
<keyword evidence="3" id="KW-1185">Reference proteome</keyword>
<name>A0A4U6DB54_9BACT</name>
<dbReference type="RefSeq" id="WP_137338265.1">
    <property type="nucleotide sequence ID" value="NZ_BSQH01000001.1"/>
</dbReference>
<dbReference type="GO" id="GO:0003676">
    <property type="term" value="F:nucleic acid binding"/>
    <property type="evidence" value="ECO:0007669"/>
    <property type="project" value="InterPro"/>
</dbReference>
<dbReference type="InterPro" id="IPR051055">
    <property type="entry name" value="PIF1_helicase"/>
</dbReference>
<dbReference type="PANTHER" id="PTHR47642">
    <property type="entry name" value="ATP-DEPENDENT DNA HELICASE"/>
    <property type="match status" value="1"/>
</dbReference>
<feature type="domain" description="HRDC" evidence="1">
    <location>
        <begin position="623"/>
        <end position="703"/>
    </location>
</feature>
<dbReference type="Gene3D" id="2.30.30.940">
    <property type="match status" value="1"/>
</dbReference>
<dbReference type="Gene3D" id="1.10.150.80">
    <property type="entry name" value="HRDC domain"/>
    <property type="match status" value="1"/>
</dbReference>
<dbReference type="OrthoDB" id="9763659at2"/>
<dbReference type="InterPro" id="IPR010997">
    <property type="entry name" value="HRDC-like_sf"/>
</dbReference>
<dbReference type="FunFam" id="3.40.50.300:FF:001498">
    <property type="entry name" value="ATP-dependent DNA helicase"/>
    <property type="match status" value="1"/>
</dbReference>
<dbReference type="InterPro" id="IPR027417">
    <property type="entry name" value="P-loop_NTPase"/>
</dbReference>
<dbReference type="InterPro" id="IPR003593">
    <property type="entry name" value="AAA+_ATPase"/>
</dbReference>
<dbReference type="Pfam" id="PF14493">
    <property type="entry name" value="HTH_40"/>
    <property type="match status" value="1"/>
</dbReference>
<evidence type="ECO:0000313" key="3">
    <source>
        <dbReference type="Proteomes" id="UP000304900"/>
    </source>
</evidence>
<dbReference type="AlphaFoldDB" id="A0A4U6DB54"/>
<sequence>MEQNTQLELAAQFVHNTNKNIFLTGKAGTGKTTFLHTLKKTLHKRMAIVAPTGVAAINAGGVTIHSFFQLPFGPYIPESNPNEQRYSRFNKEKINLIKSLDLLVIDEISMVRADMLDGIDEVLRKYKDRNKPFGGTQLLMIGDLHQLSPVIKDEEWNMLKPYYDTVFFFSSNALRQTDPVRIELKHIYRQSDTFFIDLLNKIRENQLDKISLAALNERYIPNFKPAEDEGYITLTTHNNTAQEINSEKLEELKGKSKHFEAQIHDDFPQYAYPTEQSLALKIGAQVMFVKNDSSRDKLYYNGKIGTVTRFDDDTIFVKCKGDYTEIDVHPAEWKNIKYALNPQTKEIDEQVIGSFIQYPLKLAWAITIHKSQGLTFEKAIIDANNSFAHGQVYVALSRCKSFEGMVLRTPISQNSVKTDGTVAAYTRDASANEPDGDQLTTSKMNFQRSLLLELFDFSEMKYAFSRLNRVVSEHENVINKSVSITLKLIQATADQDIFNVSDKFKNQLNQFLAEAGLPEENENLNNRVQKGCVYFYDKIEQSIYPESRALEIDVDNIAVKKVVELALENFQRAVFTKRSVMLACKEIFNTATYLRAKSNAEIDFKVSIKTVTPVTKAAAALKNIPNAELYKTIRDWRNNLATEKDVPVYIILPQKALEELVSKLPTTLAELESVKGIGKTKVKQFGKELVTMIVTYCEDNQIEKNTTQLTLTKEKTDTKKVSFDLFNSGKTVEEIAEERGFGITTIETHLAHYIGTGELDIFDIFPKEKINKVIDYFIENKQVTLNEAKAALSDDITYTELRAALKHLEFLGA</sequence>
<dbReference type="PANTHER" id="PTHR47642:SF5">
    <property type="entry name" value="ATP-DEPENDENT DNA HELICASE"/>
    <property type="match status" value="1"/>
</dbReference>